<comment type="caution">
    <text evidence="2">The sequence shown here is derived from an EMBL/GenBank/DDBJ whole genome shotgun (WGS) entry which is preliminary data.</text>
</comment>
<feature type="transmembrane region" description="Helical" evidence="1">
    <location>
        <begin position="111"/>
        <end position="130"/>
    </location>
</feature>
<name>A0ABU2M0B1_9ACTN</name>
<keyword evidence="3" id="KW-1185">Reference proteome</keyword>
<keyword evidence="1" id="KW-0472">Membrane</keyword>
<feature type="transmembrane region" description="Helical" evidence="1">
    <location>
        <begin position="44"/>
        <end position="68"/>
    </location>
</feature>
<evidence type="ECO:0000313" key="2">
    <source>
        <dbReference type="EMBL" id="MDT0323271.1"/>
    </source>
</evidence>
<sequence length="174" mass="18986">MSTSAPKPSSSVTDREADAPLPEPIRFYGTRWVDRSRGYAPRRVLLTAAATLLTVAGALALWILYAGVAAGSPAWLSSLVLLALLLCTAIAFTRAWAGYTRPRRVDAVDESAFRSIMFVGFVGVLLAYALRSLVEAPGEGLLRADHEAALERHRRLTVKRSGNPARRGQGRRRR</sequence>
<feature type="transmembrane region" description="Helical" evidence="1">
    <location>
        <begin position="74"/>
        <end position="99"/>
    </location>
</feature>
<dbReference type="EMBL" id="JAVREM010000096">
    <property type="protein sequence ID" value="MDT0323271.1"/>
    <property type="molecule type" value="Genomic_DNA"/>
</dbReference>
<dbReference type="RefSeq" id="WP_311604399.1">
    <property type="nucleotide sequence ID" value="NZ_JAVREM010000096.1"/>
</dbReference>
<organism evidence="2 3">
    <name type="scientific">Streptomyces millisiae</name>
    <dbReference type="NCBI Taxonomy" id="3075542"/>
    <lineage>
        <taxon>Bacteria</taxon>
        <taxon>Bacillati</taxon>
        <taxon>Actinomycetota</taxon>
        <taxon>Actinomycetes</taxon>
        <taxon>Kitasatosporales</taxon>
        <taxon>Streptomycetaceae</taxon>
        <taxon>Streptomyces</taxon>
    </lineage>
</organism>
<evidence type="ECO:0000313" key="3">
    <source>
        <dbReference type="Proteomes" id="UP001183420"/>
    </source>
</evidence>
<accession>A0ABU2M0B1</accession>
<protein>
    <recommendedName>
        <fullName evidence="4">Integral membrane protein</fullName>
    </recommendedName>
</protein>
<dbReference type="Proteomes" id="UP001183420">
    <property type="component" value="Unassembled WGS sequence"/>
</dbReference>
<evidence type="ECO:0008006" key="4">
    <source>
        <dbReference type="Google" id="ProtNLM"/>
    </source>
</evidence>
<reference evidence="3" key="1">
    <citation type="submission" date="2023-07" db="EMBL/GenBank/DDBJ databases">
        <title>30 novel species of actinomycetes from the DSMZ collection.</title>
        <authorList>
            <person name="Nouioui I."/>
        </authorList>
    </citation>
    <scope>NUCLEOTIDE SEQUENCE [LARGE SCALE GENOMIC DNA]</scope>
    <source>
        <strain evidence="3">DSM 44918</strain>
    </source>
</reference>
<proteinExistence type="predicted"/>
<keyword evidence="1" id="KW-0812">Transmembrane</keyword>
<evidence type="ECO:0000256" key="1">
    <source>
        <dbReference type="SAM" id="Phobius"/>
    </source>
</evidence>
<gene>
    <name evidence="2" type="ORF">RNC47_33700</name>
</gene>
<keyword evidence="1" id="KW-1133">Transmembrane helix</keyword>